<dbReference type="Pfam" id="PF04828">
    <property type="entry name" value="GFA"/>
    <property type="match status" value="1"/>
</dbReference>
<dbReference type="GO" id="GO:0046872">
    <property type="term" value="F:metal ion binding"/>
    <property type="evidence" value="ECO:0007669"/>
    <property type="project" value="UniProtKB-KW"/>
</dbReference>
<name>A0A7T7WK85_9GAMM</name>
<reference evidence="6 7" key="1">
    <citation type="submission" date="2020-08" db="EMBL/GenBank/DDBJ databases">
        <title>Emergence of ISAba1-mediated novel tet(X) in Acinetobacter variabilis from a chicken farm.</title>
        <authorList>
            <person name="Peng K."/>
            <person name="Li R."/>
        </authorList>
    </citation>
    <scope>NUCLEOTIDE SEQUENCE [LARGE SCALE GENOMIC DNA]</scope>
    <source>
        <strain evidence="6 7">XM9F202-2</strain>
    </source>
</reference>
<dbReference type="InterPro" id="IPR006913">
    <property type="entry name" value="CENP-V/GFA"/>
</dbReference>
<dbReference type="Gene3D" id="3.90.1590.10">
    <property type="entry name" value="glutathione-dependent formaldehyde- activating enzyme (gfa)"/>
    <property type="match status" value="1"/>
</dbReference>
<evidence type="ECO:0000313" key="7">
    <source>
        <dbReference type="Proteomes" id="UP000596079"/>
    </source>
</evidence>
<dbReference type="PANTHER" id="PTHR33337">
    <property type="entry name" value="GFA DOMAIN-CONTAINING PROTEIN"/>
    <property type="match status" value="1"/>
</dbReference>
<protein>
    <submittedName>
        <fullName evidence="6">GFA family protein</fullName>
    </submittedName>
</protein>
<dbReference type="PROSITE" id="PS51891">
    <property type="entry name" value="CENP_V_GFA"/>
    <property type="match status" value="1"/>
</dbReference>
<evidence type="ECO:0000313" key="6">
    <source>
        <dbReference type="EMBL" id="QQN89010.1"/>
    </source>
</evidence>
<keyword evidence="4" id="KW-0456">Lyase</keyword>
<proteinExistence type="inferred from homology"/>
<evidence type="ECO:0000259" key="5">
    <source>
        <dbReference type="PROSITE" id="PS51891"/>
    </source>
</evidence>
<dbReference type="EMBL" id="CP060811">
    <property type="protein sequence ID" value="QQN89010.1"/>
    <property type="molecule type" value="Genomic_DNA"/>
</dbReference>
<dbReference type="RefSeq" id="WP_200230222.1">
    <property type="nucleotide sequence ID" value="NZ_CP060811.1"/>
</dbReference>
<dbReference type="InterPro" id="IPR011057">
    <property type="entry name" value="Mss4-like_sf"/>
</dbReference>
<dbReference type="SUPFAM" id="SSF51316">
    <property type="entry name" value="Mss4-like"/>
    <property type="match status" value="1"/>
</dbReference>
<evidence type="ECO:0000256" key="4">
    <source>
        <dbReference type="ARBA" id="ARBA00023239"/>
    </source>
</evidence>
<organism evidence="6 7">
    <name type="scientific">Acinetobacter variabilis</name>
    <dbReference type="NCBI Taxonomy" id="70346"/>
    <lineage>
        <taxon>Bacteria</taxon>
        <taxon>Pseudomonadati</taxon>
        <taxon>Pseudomonadota</taxon>
        <taxon>Gammaproteobacteria</taxon>
        <taxon>Moraxellales</taxon>
        <taxon>Moraxellaceae</taxon>
        <taxon>Acinetobacter</taxon>
    </lineage>
</organism>
<dbReference type="PANTHER" id="PTHR33337:SF40">
    <property type="entry name" value="CENP-V_GFA DOMAIN-CONTAINING PROTEIN-RELATED"/>
    <property type="match status" value="1"/>
</dbReference>
<gene>
    <name evidence="6" type="ORF">IAQ69_04900</name>
</gene>
<sequence>MSYSGSCLCGDVQFKVNTNIQAMYHCHCSLCRKQSGTAANAATLVHQQYFEWTSEQTSISCYQKETGFRSHFCQHCGSPVPNQVGTIALIWIPLGLLDQAPKIQHRLSFCLNSKVDWADEIKVDESYSELPEFEKLISYFDHSTQY</sequence>
<evidence type="ECO:0000256" key="2">
    <source>
        <dbReference type="ARBA" id="ARBA00022723"/>
    </source>
</evidence>
<dbReference type="AlphaFoldDB" id="A0A7T7WK85"/>
<keyword evidence="2" id="KW-0479">Metal-binding</keyword>
<feature type="domain" description="CENP-V/GFA" evidence="5">
    <location>
        <begin position="3"/>
        <end position="116"/>
    </location>
</feature>
<accession>A0A7T7WK85</accession>
<keyword evidence="3" id="KW-0862">Zinc</keyword>
<evidence type="ECO:0000256" key="1">
    <source>
        <dbReference type="ARBA" id="ARBA00005495"/>
    </source>
</evidence>
<comment type="similarity">
    <text evidence="1">Belongs to the Gfa family.</text>
</comment>
<evidence type="ECO:0000256" key="3">
    <source>
        <dbReference type="ARBA" id="ARBA00022833"/>
    </source>
</evidence>
<dbReference type="Proteomes" id="UP000596079">
    <property type="component" value="Chromosome"/>
</dbReference>
<dbReference type="GeneID" id="89666532"/>
<dbReference type="GO" id="GO:0016846">
    <property type="term" value="F:carbon-sulfur lyase activity"/>
    <property type="evidence" value="ECO:0007669"/>
    <property type="project" value="InterPro"/>
</dbReference>